<dbReference type="OrthoDB" id="3869819at2"/>
<evidence type="ECO:0000313" key="7">
    <source>
        <dbReference type="EMBL" id="GEM36016.1"/>
    </source>
</evidence>
<comment type="caution">
    <text evidence="7">The sequence shown here is derived from an EMBL/GenBank/DDBJ whole genome shotgun (WGS) entry which is preliminary data.</text>
</comment>
<dbReference type="PANTHER" id="PTHR30055:SF234">
    <property type="entry name" value="HTH-TYPE TRANSCRIPTIONAL REGULATOR BETI"/>
    <property type="match status" value="1"/>
</dbReference>
<feature type="region of interest" description="Disordered" evidence="5">
    <location>
        <begin position="1"/>
        <end position="20"/>
    </location>
</feature>
<dbReference type="GO" id="GO:0003700">
    <property type="term" value="F:DNA-binding transcription factor activity"/>
    <property type="evidence" value="ECO:0007669"/>
    <property type="project" value="TreeGrafter"/>
</dbReference>
<name>A0A511M8I2_9NOCA</name>
<keyword evidence="3" id="KW-0804">Transcription</keyword>
<feature type="domain" description="HTH tetR-type" evidence="6">
    <location>
        <begin position="19"/>
        <end position="77"/>
    </location>
</feature>
<keyword evidence="8" id="KW-1185">Reference proteome</keyword>
<organism evidence="7 8">
    <name type="scientific">Nocardia ninae NBRC 108245</name>
    <dbReference type="NCBI Taxonomy" id="1210091"/>
    <lineage>
        <taxon>Bacteria</taxon>
        <taxon>Bacillati</taxon>
        <taxon>Actinomycetota</taxon>
        <taxon>Actinomycetes</taxon>
        <taxon>Mycobacteriales</taxon>
        <taxon>Nocardiaceae</taxon>
        <taxon>Nocardia</taxon>
    </lineage>
</organism>
<accession>A0A511M8I2</accession>
<evidence type="ECO:0000256" key="3">
    <source>
        <dbReference type="ARBA" id="ARBA00023163"/>
    </source>
</evidence>
<gene>
    <name evidence="7" type="ORF">NN4_05350</name>
</gene>
<reference evidence="7 8" key="1">
    <citation type="submission" date="2019-07" db="EMBL/GenBank/DDBJ databases">
        <title>Whole genome shotgun sequence of Nocardia ninae NBRC 108245.</title>
        <authorList>
            <person name="Hosoyama A."/>
            <person name="Uohara A."/>
            <person name="Ohji S."/>
            <person name="Ichikawa N."/>
        </authorList>
    </citation>
    <scope>NUCLEOTIDE SEQUENCE [LARGE SCALE GENOMIC DNA]</scope>
    <source>
        <strain evidence="7 8">NBRC 108245</strain>
    </source>
</reference>
<dbReference type="InterPro" id="IPR001647">
    <property type="entry name" value="HTH_TetR"/>
</dbReference>
<dbReference type="RefSeq" id="WP_147128324.1">
    <property type="nucleotide sequence ID" value="NZ_BJXA01000002.1"/>
</dbReference>
<dbReference type="Pfam" id="PF00440">
    <property type="entry name" value="TetR_N"/>
    <property type="match status" value="1"/>
</dbReference>
<dbReference type="AlphaFoldDB" id="A0A511M8I2"/>
<dbReference type="PROSITE" id="PS50977">
    <property type="entry name" value="HTH_TETR_2"/>
    <property type="match status" value="1"/>
</dbReference>
<protein>
    <submittedName>
        <fullName evidence="7">TetR family transcriptional regulator</fullName>
    </submittedName>
</protein>
<dbReference type="InterPro" id="IPR009057">
    <property type="entry name" value="Homeodomain-like_sf"/>
</dbReference>
<keyword evidence="1" id="KW-0805">Transcription regulation</keyword>
<keyword evidence="2 4" id="KW-0238">DNA-binding</keyword>
<dbReference type="InterPro" id="IPR050109">
    <property type="entry name" value="HTH-type_TetR-like_transc_reg"/>
</dbReference>
<evidence type="ECO:0000256" key="5">
    <source>
        <dbReference type="SAM" id="MobiDB-lite"/>
    </source>
</evidence>
<evidence type="ECO:0000256" key="4">
    <source>
        <dbReference type="PROSITE-ProRule" id="PRU00335"/>
    </source>
</evidence>
<feature type="DNA-binding region" description="H-T-H motif" evidence="4">
    <location>
        <begin position="40"/>
        <end position="59"/>
    </location>
</feature>
<evidence type="ECO:0000313" key="8">
    <source>
        <dbReference type="Proteomes" id="UP000321424"/>
    </source>
</evidence>
<evidence type="ECO:0000259" key="6">
    <source>
        <dbReference type="PROSITE" id="PS50977"/>
    </source>
</evidence>
<proteinExistence type="predicted"/>
<dbReference type="GO" id="GO:0000976">
    <property type="term" value="F:transcription cis-regulatory region binding"/>
    <property type="evidence" value="ECO:0007669"/>
    <property type="project" value="TreeGrafter"/>
</dbReference>
<dbReference type="SUPFAM" id="SSF46689">
    <property type="entry name" value="Homeodomain-like"/>
    <property type="match status" value="1"/>
</dbReference>
<evidence type="ECO:0000256" key="2">
    <source>
        <dbReference type="ARBA" id="ARBA00023125"/>
    </source>
</evidence>
<dbReference type="EMBL" id="BJXA01000002">
    <property type="protein sequence ID" value="GEM36016.1"/>
    <property type="molecule type" value="Genomic_DNA"/>
</dbReference>
<evidence type="ECO:0000256" key="1">
    <source>
        <dbReference type="ARBA" id="ARBA00023015"/>
    </source>
</evidence>
<dbReference type="PANTHER" id="PTHR30055">
    <property type="entry name" value="HTH-TYPE TRANSCRIPTIONAL REGULATOR RUTR"/>
    <property type="match status" value="1"/>
</dbReference>
<dbReference type="Gene3D" id="1.10.357.10">
    <property type="entry name" value="Tetracycline Repressor, domain 2"/>
    <property type="match status" value="1"/>
</dbReference>
<sequence>MVSRGHADATHAPSSGPRGRTRTAIMTAALAAWTRDFSASLTDIADRAEVSRSTLHRYFPERQDLIDAVLIDSLQVVDAVATAANNGTRAPLDHLIYLLRSLIEVSDRVVFLFADPRRFAGNPHWGDANDASVRTLIAAAQAEGTLDPELPTEWIDGVYNAHIFLAAEAAQRGTAPSHAVADNAIRTFLGGVGVPRST</sequence>
<dbReference type="Proteomes" id="UP000321424">
    <property type="component" value="Unassembled WGS sequence"/>
</dbReference>